<reference evidence="2" key="1">
    <citation type="journal article" date="2023" name="Plant J.">
        <title>Genome sequences and population genomics provide insights into the demographic history, inbreeding, and mutation load of two 'living fossil' tree species of Dipteronia.</title>
        <authorList>
            <person name="Feng Y."/>
            <person name="Comes H.P."/>
            <person name="Chen J."/>
            <person name="Zhu S."/>
            <person name="Lu R."/>
            <person name="Zhang X."/>
            <person name="Li P."/>
            <person name="Qiu J."/>
            <person name="Olsen K.M."/>
            <person name="Qiu Y."/>
        </authorList>
    </citation>
    <scope>NUCLEOTIDE SEQUENCE</scope>
    <source>
        <strain evidence="2">KIB01</strain>
    </source>
</reference>
<dbReference type="Proteomes" id="UP001280121">
    <property type="component" value="Unassembled WGS sequence"/>
</dbReference>
<dbReference type="Pfam" id="PF06075">
    <property type="entry name" value="DUF936"/>
    <property type="match status" value="1"/>
</dbReference>
<sequence>MDSLTPGVLSKLLDNVGNSNFKVTGRDNTVLLFFRSARLFRPVNDYPFRTRGFFLKLPGSLHSAYVSISPQDLDLIFSYKIQLGKLCVTGTLLACLLPYMLEEASTLEAVIYWLQYASYIPSKFCFPLL</sequence>
<evidence type="ECO:0000259" key="1">
    <source>
        <dbReference type="Pfam" id="PF06075"/>
    </source>
</evidence>
<protein>
    <recommendedName>
        <fullName evidence="1">DUF936 domain-containing protein</fullName>
    </recommendedName>
</protein>
<dbReference type="EMBL" id="JANJYI010000006">
    <property type="protein sequence ID" value="KAK2646668.1"/>
    <property type="molecule type" value="Genomic_DNA"/>
</dbReference>
<evidence type="ECO:0000313" key="2">
    <source>
        <dbReference type="EMBL" id="KAK2646668.1"/>
    </source>
</evidence>
<accession>A0AAD9WXY0</accession>
<proteinExistence type="predicted"/>
<organism evidence="2 3">
    <name type="scientific">Dipteronia dyeriana</name>
    <dbReference type="NCBI Taxonomy" id="168575"/>
    <lineage>
        <taxon>Eukaryota</taxon>
        <taxon>Viridiplantae</taxon>
        <taxon>Streptophyta</taxon>
        <taxon>Embryophyta</taxon>
        <taxon>Tracheophyta</taxon>
        <taxon>Spermatophyta</taxon>
        <taxon>Magnoliopsida</taxon>
        <taxon>eudicotyledons</taxon>
        <taxon>Gunneridae</taxon>
        <taxon>Pentapetalae</taxon>
        <taxon>rosids</taxon>
        <taxon>malvids</taxon>
        <taxon>Sapindales</taxon>
        <taxon>Sapindaceae</taxon>
        <taxon>Hippocastanoideae</taxon>
        <taxon>Acereae</taxon>
        <taxon>Dipteronia</taxon>
    </lineage>
</organism>
<dbReference type="AlphaFoldDB" id="A0AAD9WXY0"/>
<feature type="domain" description="DUF936" evidence="1">
    <location>
        <begin position="4"/>
        <end position="88"/>
    </location>
</feature>
<comment type="caution">
    <text evidence="2">The sequence shown here is derived from an EMBL/GenBank/DDBJ whole genome shotgun (WGS) entry which is preliminary data.</text>
</comment>
<evidence type="ECO:0000313" key="3">
    <source>
        <dbReference type="Proteomes" id="UP001280121"/>
    </source>
</evidence>
<dbReference type="InterPro" id="IPR010341">
    <property type="entry name" value="DUF936_pln"/>
</dbReference>
<dbReference type="PANTHER" id="PTHR31928:SF7">
    <property type="entry name" value="FACTOR 1-DELTA, PUTATIVE (DUF936)-RELATED"/>
    <property type="match status" value="1"/>
</dbReference>
<dbReference type="PANTHER" id="PTHR31928">
    <property type="entry name" value="EXPRESSED PROTEIN"/>
    <property type="match status" value="1"/>
</dbReference>
<dbReference type="InterPro" id="IPR048297">
    <property type="entry name" value="DUF936_dom_pln"/>
</dbReference>
<name>A0AAD9WXY0_9ROSI</name>
<gene>
    <name evidence="2" type="ORF">Ddye_021863</name>
</gene>
<keyword evidence="3" id="KW-1185">Reference proteome</keyword>